<reference evidence="1 2" key="1">
    <citation type="submission" date="2024-08" db="EMBL/GenBank/DDBJ databases">
        <authorList>
            <person name="Lu H."/>
        </authorList>
    </citation>
    <scope>NUCLEOTIDE SEQUENCE [LARGE SCALE GENOMIC DNA]</scope>
    <source>
        <strain evidence="1 2">DXS20W</strain>
    </source>
</reference>
<accession>A0ABW7GMY4</accession>
<keyword evidence="2" id="KW-1185">Reference proteome</keyword>
<organism evidence="1 2">
    <name type="scientific">Pelomonas lactea</name>
    <dbReference type="NCBI Taxonomy" id="3299030"/>
    <lineage>
        <taxon>Bacteria</taxon>
        <taxon>Pseudomonadati</taxon>
        <taxon>Pseudomonadota</taxon>
        <taxon>Betaproteobacteria</taxon>
        <taxon>Burkholderiales</taxon>
        <taxon>Sphaerotilaceae</taxon>
        <taxon>Roseateles</taxon>
    </lineage>
</organism>
<gene>
    <name evidence="1" type="ORF">ACG04Q_16540</name>
</gene>
<evidence type="ECO:0000313" key="1">
    <source>
        <dbReference type="EMBL" id="MFG6463181.1"/>
    </source>
</evidence>
<evidence type="ECO:0008006" key="3">
    <source>
        <dbReference type="Google" id="ProtNLM"/>
    </source>
</evidence>
<dbReference type="EMBL" id="JBIGHX010000005">
    <property type="protein sequence ID" value="MFG6463181.1"/>
    <property type="molecule type" value="Genomic_DNA"/>
</dbReference>
<proteinExistence type="predicted"/>
<sequence length="110" mass="11591">MSTDLTPVFHQIARELAGQPGVELADSAKKSFGAGTLKVHGKIFAMVSSAGHFVVKLPRARVEALVAQGAGERFDPGHGRVMKEWLQLARPTPAVCLALSREALAFVAGG</sequence>
<protein>
    <recommendedName>
        <fullName evidence="3">MmcQ/YjbR family DNA-binding protein</fullName>
    </recommendedName>
</protein>
<comment type="caution">
    <text evidence="1">The sequence shown here is derived from an EMBL/GenBank/DDBJ whole genome shotgun (WGS) entry which is preliminary data.</text>
</comment>
<evidence type="ECO:0000313" key="2">
    <source>
        <dbReference type="Proteomes" id="UP001606302"/>
    </source>
</evidence>
<dbReference type="RefSeq" id="WP_394512089.1">
    <property type="nucleotide sequence ID" value="NZ_JBIGHX010000005.1"/>
</dbReference>
<name>A0ABW7GMY4_9BURK</name>
<dbReference type="Proteomes" id="UP001606302">
    <property type="component" value="Unassembled WGS sequence"/>
</dbReference>